<dbReference type="SMART" id="SM00822">
    <property type="entry name" value="PKS_KR"/>
    <property type="match status" value="1"/>
</dbReference>
<evidence type="ECO:0000259" key="5">
    <source>
        <dbReference type="SMART" id="SM00822"/>
    </source>
</evidence>
<evidence type="ECO:0000256" key="2">
    <source>
        <dbReference type="ARBA" id="ARBA00022857"/>
    </source>
</evidence>
<dbReference type="Pfam" id="PF00106">
    <property type="entry name" value="adh_short"/>
    <property type="match status" value="1"/>
</dbReference>
<dbReference type="OrthoDB" id="1274115at2759"/>
<evidence type="ECO:0000313" key="7">
    <source>
        <dbReference type="Proteomes" id="UP000770015"/>
    </source>
</evidence>
<accession>A0A9P9ABD2</accession>
<comment type="caution">
    <text evidence="6">The sequence shown here is derived from an EMBL/GenBank/DDBJ whole genome shotgun (WGS) entry which is preliminary data.</text>
</comment>
<dbReference type="InterPro" id="IPR020904">
    <property type="entry name" value="Sc_DH/Rdtase_CS"/>
</dbReference>
<evidence type="ECO:0000256" key="3">
    <source>
        <dbReference type="ARBA" id="ARBA00023002"/>
    </source>
</evidence>
<dbReference type="InterPro" id="IPR057326">
    <property type="entry name" value="KR_dom"/>
</dbReference>
<dbReference type="GO" id="GO:0016491">
    <property type="term" value="F:oxidoreductase activity"/>
    <property type="evidence" value="ECO:0007669"/>
    <property type="project" value="UniProtKB-KW"/>
</dbReference>
<dbReference type="PANTHER" id="PTHR43976">
    <property type="entry name" value="SHORT CHAIN DEHYDROGENASE"/>
    <property type="match status" value="1"/>
</dbReference>
<evidence type="ECO:0000313" key="6">
    <source>
        <dbReference type="EMBL" id="KAH6687824.1"/>
    </source>
</evidence>
<dbReference type="AlphaFoldDB" id="A0A9P9ABD2"/>
<dbReference type="Proteomes" id="UP000770015">
    <property type="component" value="Unassembled WGS sequence"/>
</dbReference>
<organism evidence="6 7">
    <name type="scientific">Plectosphaerella plurivora</name>
    <dbReference type="NCBI Taxonomy" id="936078"/>
    <lineage>
        <taxon>Eukaryota</taxon>
        <taxon>Fungi</taxon>
        <taxon>Dikarya</taxon>
        <taxon>Ascomycota</taxon>
        <taxon>Pezizomycotina</taxon>
        <taxon>Sordariomycetes</taxon>
        <taxon>Hypocreomycetidae</taxon>
        <taxon>Glomerellales</taxon>
        <taxon>Plectosphaerellaceae</taxon>
        <taxon>Plectosphaerella</taxon>
    </lineage>
</organism>
<reference evidence="6" key="1">
    <citation type="journal article" date="2021" name="Nat. Commun.">
        <title>Genetic determinants of endophytism in the Arabidopsis root mycobiome.</title>
        <authorList>
            <person name="Mesny F."/>
            <person name="Miyauchi S."/>
            <person name="Thiergart T."/>
            <person name="Pickel B."/>
            <person name="Atanasova L."/>
            <person name="Karlsson M."/>
            <person name="Huettel B."/>
            <person name="Barry K.W."/>
            <person name="Haridas S."/>
            <person name="Chen C."/>
            <person name="Bauer D."/>
            <person name="Andreopoulos W."/>
            <person name="Pangilinan J."/>
            <person name="LaButti K."/>
            <person name="Riley R."/>
            <person name="Lipzen A."/>
            <person name="Clum A."/>
            <person name="Drula E."/>
            <person name="Henrissat B."/>
            <person name="Kohler A."/>
            <person name="Grigoriev I.V."/>
            <person name="Martin F.M."/>
            <person name="Hacquard S."/>
        </authorList>
    </citation>
    <scope>NUCLEOTIDE SEQUENCE</scope>
    <source>
        <strain evidence="6">MPI-SDFR-AT-0117</strain>
    </source>
</reference>
<dbReference type="PROSITE" id="PS00061">
    <property type="entry name" value="ADH_SHORT"/>
    <property type="match status" value="1"/>
</dbReference>
<sequence length="280" mass="29202">MSSPVWFITGASSGFGFEIAKLALSNNHKVIAAARSASKLQPLADLGADIIVLDVTAPEADVRAAIDRAHALYGRLTHVVNSAGYILEGFTEEQTAEDVRAMYETNVFGTHKVSRAAAPYLRAQGSGSIVNFGSIGSWEGGANCAHYCATKAAVSIFSEGLAQELSPFGVGVVVVEPGYFRTSFLNPGARLAPSAPVAAYHPEGGSVFDGVDNNQPGDPVAGSRVVYEVVTGGPAAGGRKLPVRLVIGSDCVAGIRKKCDDTQALLNEWESVASSTDYPK</sequence>
<dbReference type="PRINTS" id="PR00081">
    <property type="entry name" value="GDHRDH"/>
</dbReference>
<dbReference type="InterPro" id="IPR002347">
    <property type="entry name" value="SDR_fam"/>
</dbReference>
<dbReference type="InterPro" id="IPR036291">
    <property type="entry name" value="NAD(P)-bd_dom_sf"/>
</dbReference>
<protein>
    <submittedName>
        <fullName evidence="6">Estradiol 17-beta-dehydrogenase</fullName>
    </submittedName>
</protein>
<keyword evidence="7" id="KW-1185">Reference proteome</keyword>
<dbReference type="PRINTS" id="PR00080">
    <property type="entry name" value="SDRFAMILY"/>
</dbReference>
<proteinExistence type="inferred from homology"/>
<dbReference type="CDD" id="cd05374">
    <property type="entry name" value="17beta-HSD-like_SDR_c"/>
    <property type="match status" value="1"/>
</dbReference>
<dbReference type="Gene3D" id="3.40.50.720">
    <property type="entry name" value="NAD(P)-binding Rossmann-like Domain"/>
    <property type="match status" value="1"/>
</dbReference>
<dbReference type="InterPro" id="IPR051911">
    <property type="entry name" value="SDR_oxidoreductase"/>
</dbReference>
<evidence type="ECO:0000256" key="1">
    <source>
        <dbReference type="ARBA" id="ARBA00006484"/>
    </source>
</evidence>
<feature type="domain" description="Ketoreductase" evidence="5">
    <location>
        <begin position="4"/>
        <end position="183"/>
    </location>
</feature>
<dbReference type="PANTHER" id="PTHR43976:SF16">
    <property type="entry name" value="SHORT-CHAIN DEHYDROGENASE_REDUCTASE FAMILY PROTEIN"/>
    <property type="match status" value="1"/>
</dbReference>
<dbReference type="EMBL" id="JAGSXJ010000010">
    <property type="protein sequence ID" value="KAH6687824.1"/>
    <property type="molecule type" value="Genomic_DNA"/>
</dbReference>
<dbReference type="SUPFAM" id="SSF51735">
    <property type="entry name" value="NAD(P)-binding Rossmann-fold domains"/>
    <property type="match status" value="1"/>
</dbReference>
<name>A0A9P9ABD2_9PEZI</name>
<keyword evidence="2" id="KW-0521">NADP</keyword>
<comment type="similarity">
    <text evidence="1 4">Belongs to the short-chain dehydrogenases/reductases (SDR) family.</text>
</comment>
<keyword evidence="3" id="KW-0560">Oxidoreductase</keyword>
<evidence type="ECO:0000256" key="4">
    <source>
        <dbReference type="RuleBase" id="RU000363"/>
    </source>
</evidence>
<gene>
    <name evidence="6" type="ORF">F5X68DRAFT_206310</name>
</gene>